<gene>
    <name evidence="4" type="ORF">ISN45_Aa08g011660</name>
</gene>
<dbReference type="Pfam" id="PF13646">
    <property type="entry name" value="HEAT_2"/>
    <property type="match status" value="1"/>
</dbReference>
<proteinExistence type="predicted"/>
<organism evidence="4 5">
    <name type="scientific">Arabidopsis thaliana x Arabidopsis arenosa</name>
    <dbReference type="NCBI Taxonomy" id="1240361"/>
    <lineage>
        <taxon>Eukaryota</taxon>
        <taxon>Viridiplantae</taxon>
        <taxon>Streptophyta</taxon>
        <taxon>Embryophyta</taxon>
        <taxon>Tracheophyta</taxon>
        <taxon>Spermatophyta</taxon>
        <taxon>Magnoliopsida</taxon>
        <taxon>eudicotyledons</taxon>
        <taxon>Gunneridae</taxon>
        <taxon>Pentapetalae</taxon>
        <taxon>rosids</taxon>
        <taxon>malvids</taxon>
        <taxon>Brassicales</taxon>
        <taxon>Brassicaceae</taxon>
        <taxon>Camelineae</taxon>
        <taxon>Arabidopsis</taxon>
    </lineage>
</organism>
<protein>
    <submittedName>
        <fullName evidence="4">Armadillo-type fold</fullName>
    </submittedName>
</protein>
<evidence type="ECO:0000256" key="2">
    <source>
        <dbReference type="ARBA" id="ARBA00022737"/>
    </source>
</evidence>
<evidence type="ECO:0000313" key="5">
    <source>
        <dbReference type="Proteomes" id="UP000694240"/>
    </source>
</evidence>
<dbReference type="InterPro" id="IPR032413">
    <property type="entry name" value="Arm_3"/>
</dbReference>
<sequence length="425" mass="47077">MSLLDGLSSDDPSIQLESATKINRFLLSQGNITPNIEDLIRSGVVPRFVDFLCNDELPSLQYEAACGLTIIADLKPDLVVDHDAGPILVELLNSPTHYVRQQAIWALGNVANHPRHRDYVLGCEVLKPLLSQLYKDTNLSMLRIATRTLSFLCHGMPPPTFDEVKPALEIHLNSSDEEVLKYVCWAISYLCDGSEDVIQSVIEAGFVPKLVEVLRHPSPVVLAPVLRTIGTIVTANNHQIQCVINCGALPILGDLLTRGYGRYIKIDTFNTIISITSGFGEQIQSLIDAHMIPKLVYLAQNIELDLKNVAVLAICNVTTGCSDDQIKYLVEQGCIKPLCDLLVCSDVKTILACLEGLEKILNVGEAEQNIGEVNNYCQLIEGAEGLEKIEDLQKHESEEIYENALKILETYWDEEDDEETQQPPS</sequence>
<dbReference type="Pfam" id="PF00514">
    <property type="entry name" value="Arm"/>
    <property type="match status" value="3"/>
</dbReference>
<evidence type="ECO:0000256" key="1">
    <source>
        <dbReference type="ARBA" id="ARBA00022448"/>
    </source>
</evidence>
<name>A0A8T1XLT7_9BRAS</name>
<dbReference type="SMART" id="SM00185">
    <property type="entry name" value="ARM"/>
    <property type="match status" value="8"/>
</dbReference>
<dbReference type="Pfam" id="PF16186">
    <property type="entry name" value="Arm_3"/>
    <property type="match status" value="1"/>
</dbReference>
<dbReference type="GO" id="GO:0015031">
    <property type="term" value="P:protein transport"/>
    <property type="evidence" value="ECO:0007669"/>
    <property type="project" value="UniProtKB-KW"/>
</dbReference>
<reference evidence="4 5" key="1">
    <citation type="submission" date="2020-12" db="EMBL/GenBank/DDBJ databases">
        <title>Concerted genomic and epigenomic changes stabilize Arabidopsis allopolyploids.</title>
        <authorList>
            <person name="Chen Z."/>
        </authorList>
    </citation>
    <scope>NUCLEOTIDE SEQUENCE [LARGE SCALE GENOMIC DNA]</scope>
    <source>
        <strain evidence="4">Allo738</strain>
        <tissue evidence="4">Leaf</tissue>
    </source>
</reference>
<dbReference type="PANTHER" id="PTHR23316">
    <property type="entry name" value="IMPORTIN ALPHA"/>
    <property type="match status" value="1"/>
</dbReference>
<comment type="caution">
    <text evidence="4">The sequence shown here is derived from an EMBL/GenBank/DDBJ whole genome shotgun (WGS) entry which is preliminary data.</text>
</comment>
<dbReference type="AlphaFoldDB" id="A0A8T1XLT7"/>
<keyword evidence="2" id="KW-0677">Repeat</keyword>
<dbReference type="EMBL" id="JAEFBK010000013">
    <property type="protein sequence ID" value="KAG7533539.1"/>
    <property type="molecule type" value="Genomic_DNA"/>
</dbReference>
<dbReference type="Proteomes" id="UP000694240">
    <property type="component" value="Chromosome 13"/>
</dbReference>
<keyword evidence="5" id="KW-1185">Reference proteome</keyword>
<keyword evidence="1" id="KW-0813">Transport</keyword>
<dbReference type="InterPro" id="IPR000225">
    <property type="entry name" value="Armadillo"/>
</dbReference>
<evidence type="ECO:0000256" key="3">
    <source>
        <dbReference type="ARBA" id="ARBA00022927"/>
    </source>
</evidence>
<evidence type="ECO:0000313" key="4">
    <source>
        <dbReference type="EMBL" id="KAG7533539.1"/>
    </source>
</evidence>
<keyword evidence="3" id="KW-0653">Protein transport</keyword>
<accession>A0A8T1XLT7</accession>